<organism evidence="1 2">
    <name type="scientific">Oleoguttula mirabilis</name>
    <dbReference type="NCBI Taxonomy" id="1507867"/>
    <lineage>
        <taxon>Eukaryota</taxon>
        <taxon>Fungi</taxon>
        <taxon>Dikarya</taxon>
        <taxon>Ascomycota</taxon>
        <taxon>Pezizomycotina</taxon>
        <taxon>Dothideomycetes</taxon>
        <taxon>Dothideomycetidae</taxon>
        <taxon>Mycosphaerellales</taxon>
        <taxon>Teratosphaeriaceae</taxon>
        <taxon>Oleoguttula</taxon>
    </lineage>
</organism>
<accession>A0AAV9JDU5</accession>
<sequence length="195" mass="21609">MAQVTPHLLALPREIRDMIYAFALLPNEPREILLPDPPLLQVSRQLRDEAAELYYTQTASKLTVTRTFFATAPVCLAARPQQWLDSIPTLTVRCFGEDDHDSLWFRKAGEASIHAVLVAAGYRGDRVVWEVVGSIESEGVNGRWVDGMVRLLGAAAAAGVEYERARVRAGCEGGVVCKRENLRGLRKRRARHGGS</sequence>
<proteinExistence type="predicted"/>
<dbReference type="EMBL" id="JAVFHQ010000033">
    <property type="protein sequence ID" value="KAK4543319.1"/>
    <property type="molecule type" value="Genomic_DNA"/>
</dbReference>
<protein>
    <recommendedName>
        <fullName evidence="3">F-box domain-containing protein</fullName>
    </recommendedName>
</protein>
<gene>
    <name evidence="1" type="ORF">LTR36_005678</name>
</gene>
<dbReference type="AlphaFoldDB" id="A0AAV9JDU5"/>
<evidence type="ECO:0008006" key="3">
    <source>
        <dbReference type="Google" id="ProtNLM"/>
    </source>
</evidence>
<dbReference type="Proteomes" id="UP001324427">
    <property type="component" value="Unassembled WGS sequence"/>
</dbReference>
<name>A0AAV9JDU5_9PEZI</name>
<keyword evidence="2" id="KW-1185">Reference proteome</keyword>
<evidence type="ECO:0000313" key="1">
    <source>
        <dbReference type="EMBL" id="KAK4543319.1"/>
    </source>
</evidence>
<reference evidence="1 2" key="1">
    <citation type="submission" date="2021-11" db="EMBL/GenBank/DDBJ databases">
        <title>Black yeast isolated from Biological Soil Crust.</title>
        <authorList>
            <person name="Kurbessoian T."/>
        </authorList>
    </citation>
    <scope>NUCLEOTIDE SEQUENCE [LARGE SCALE GENOMIC DNA]</scope>
    <source>
        <strain evidence="1 2">CCFEE 5522</strain>
    </source>
</reference>
<evidence type="ECO:0000313" key="2">
    <source>
        <dbReference type="Proteomes" id="UP001324427"/>
    </source>
</evidence>
<comment type="caution">
    <text evidence="1">The sequence shown here is derived from an EMBL/GenBank/DDBJ whole genome shotgun (WGS) entry which is preliminary data.</text>
</comment>